<reference evidence="9 10" key="1">
    <citation type="journal article" date="2023" name="Elife">
        <title>Identification of key yeast species and microbe-microbe interactions impacting larval growth of Drosophila in the wild.</title>
        <authorList>
            <person name="Mure A."/>
            <person name="Sugiura Y."/>
            <person name="Maeda R."/>
            <person name="Honda K."/>
            <person name="Sakurai N."/>
            <person name="Takahashi Y."/>
            <person name="Watada M."/>
            <person name="Katoh T."/>
            <person name="Gotoh A."/>
            <person name="Gotoh Y."/>
            <person name="Taniguchi I."/>
            <person name="Nakamura K."/>
            <person name="Hayashi T."/>
            <person name="Katayama T."/>
            <person name="Uemura T."/>
            <person name="Hattori Y."/>
        </authorList>
    </citation>
    <scope>NUCLEOTIDE SEQUENCE [LARGE SCALE GENOMIC DNA]</scope>
    <source>
        <strain evidence="9 10">PK-24</strain>
    </source>
</reference>
<evidence type="ECO:0000313" key="10">
    <source>
        <dbReference type="Proteomes" id="UP001378960"/>
    </source>
</evidence>
<keyword evidence="4" id="KW-0997">Cell inner membrane</keyword>
<dbReference type="EMBL" id="BTGB01000004">
    <property type="protein sequence ID" value="GMM46673.1"/>
    <property type="molecule type" value="Genomic_DNA"/>
</dbReference>
<dbReference type="GO" id="GO:0005886">
    <property type="term" value="C:plasma membrane"/>
    <property type="evidence" value="ECO:0007669"/>
    <property type="project" value="UniProtKB-SubCell"/>
</dbReference>
<keyword evidence="6 8" id="KW-1133">Transmembrane helix</keyword>
<protein>
    <recommendedName>
        <fullName evidence="11">Sulphur transport domain-containing protein</fullName>
    </recommendedName>
</protein>
<feature type="transmembrane region" description="Helical" evidence="8">
    <location>
        <begin position="311"/>
        <end position="334"/>
    </location>
</feature>
<feature type="transmembrane region" description="Helical" evidence="8">
    <location>
        <begin position="246"/>
        <end position="263"/>
    </location>
</feature>
<gene>
    <name evidence="9" type="ORF">DAPK24_032480</name>
</gene>
<feature type="transmembrane region" description="Helical" evidence="8">
    <location>
        <begin position="117"/>
        <end position="138"/>
    </location>
</feature>
<evidence type="ECO:0000256" key="2">
    <source>
        <dbReference type="ARBA" id="ARBA00022448"/>
    </source>
</evidence>
<evidence type="ECO:0000256" key="5">
    <source>
        <dbReference type="ARBA" id="ARBA00022692"/>
    </source>
</evidence>
<dbReference type="PANTHER" id="PTHR30574">
    <property type="entry name" value="INNER MEMBRANE PROTEIN YEDE"/>
    <property type="match status" value="1"/>
</dbReference>
<keyword evidence="2" id="KW-0813">Transport</keyword>
<organism evidence="9 10">
    <name type="scientific">Pichia kluyveri</name>
    <name type="common">Yeast</name>
    <dbReference type="NCBI Taxonomy" id="36015"/>
    <lineage>
        <taxon>Eukaryota</taxon>
        <taxon>Fungi</taxon>
        <taxon>Dikarya</taxon>
        <taxon>Ascomycota</taxon>
        <taxon>Saccharomycotina</taxon>
        <taxon>Pichiomycetes</taxon>
        <taxon>Pichiales</taxon>
        <taxon>Pichiaceae</taxon>
        <taxon>Pichia</taxon>
    </lineage>
</organism>
<evidence type="ECO:0000256" key="7">
    <source>
        <dbReference type="ARBA" id="ARBA00023136"/>
    </source>
</evidence>
<feature type="transmembrane region" description="Helical" evidence="8">
    <location>
        <begin position="166"/>
        <end position="184"/>
    </location>
</feature>
<dbReference type="PANTHER" id="PTHR30574:SF1">
    <property type="entry name" value="SULPHUR TRANSPORT DOMAIN-CONTAINING PROTEIN"/>
    <property type="match status" value="1"/>
</dbReference>
<comment type="subcellular location">
    <subcellularLocation>
        <location evidence="1">Cell inner membrane</location>
        <topology evidence="1">Multi-pass membrane protein</topology>
    </subcellularLocation>
</comment>
<keyword evidence="3" id="KW-1003">Cell membrane</keyword>
<dbReference type="InterPro" id="IPR007272">
    <property type="entry name" value="Sulf_transp_TsuA/YedE"/>
</dbReference>
<evidence type="ECO:0008006" key="11">
    <source>
        <dbReference type="Google" id="ProtNLM"/>
    </source>
</evidence>
<name>A0AAV5R635_PICKL</name>
<feature type="transmembrane region" description="Helical" evidence="8">
    <location>
        <begin position="340"/>
        <end position="361"/>
    </location>
</feature>
<accession>A0AAV5R635</accession>
<feature type="transmembrane region" description="Helical" evidence="8">
    <location>
        <begin position="80"/>
        <end position="105"/>
    </location>
</feature>
<proteinExistence type="predicted"/>
<sequence>MFTPIESALGALLIQAATTSYILLEGKVIGFSSVLYNSIFRPNIHSVSILTGLLLSSQFVKHNLPVFVSSYSSAVTKTSTFYGSTLSYLISGLLVGFGTSAGCGCTSGHMLAGLSRLRWRSFIATCTFFTTGVITTWITNNYKQIESYKEPNYWYDDEFVVFKKNWVLLLTLVIVGQLWSYYILPRLGSLIEKERSNSLKNKNILRGVLGVSSGFLFGCGLLISGMTNPSKVTGFLSLFSPHDFDPSLAMIPFFCIIPNIIIWRKYLPNSKEENVEKVVNESNKVETAIRKKPAFESEYDLNFSNATDVKFLMGNAIFGIGWGMSGVCPGPAILTMFGEIGSLAIGNGCVYVIGFLVGSYLQKM</sequence>
<dbReference type="Proteomes" id="UP001378960">
    <property type="component" value="Unassembled WGS sequence"/>
</dbReference>
<feature type="transmembrane region" description="Helical" evidence="8">
    <location>
        <begin position="204"/>
        <end position="226"/>
    </location>
</feature>
<keyword evidence="10" id="KW-1185">Reference proteome</keyword>
<dbReference type="AlphaFoldDB" id="A0AAV5R635"/>
<evidence type="ECO:0000256" key="8">
    <source>
        <dbReference type="SAM" id="Phobius"/>
    </source>
</evidence>
<comment type="caution">
    <text evidence="9">The sequence shown here is derived from an EMBL/GenBank/DDBJ whole genome shotgun (WGS) entry which is preliminary data.</text>
</comment>
<keyword evidence="5 8" id="KW-0812">Transmembrane</keyword>
<evidence type="ECO:0000256" key="3">
    <source>
        <dbReference type="ARBA" id="ARBA00022475"/>
    </source>
</evidence>
<evidence type="ECO:0000256" key="6">
    <source>
        <dbReference type="ARBA" id="ARBA00022989"/>
    </source>
</evidence>
<dbReference type="Pfam" id="PF20398">
    <property type="entry name" value="DUF6691"/>
    <property type="match status" value="2"/>
</dbReference>
<evidence type="ECO:0000256" key="1">
    <source>
        <dbReference type="ARBA" id="ARBA00004429"/>
    </source>
</evidence>
<evidence type="ECO:0000256" key="4">
    <source>
        <dbReference type="ARBA" id="ARBA00022519"/>
    </source>
</evidence>
<dbReference type="Pfam" id="PF04143">
    <property type="entry name" value="Sulf_transp"/>
    <property type="match status" value="1"/>
</dbReference>
<dbReference type="InterPro" id="IPR046513">
    <property type="entry name" value="DUF6691"/>
</dbReference>
<evidence type="ECO:0000313" key="9">
    <source>
        <dbReference type="EMBL" id="GMM46673.1"/>
    </source>
</evidence>
<keyword evidence="7 8" id="KW-0472">Membrane</keyword>